<organism evidence="1 2">
    <name type="scientific">Paramecium primaurelia</name>
    <dbReference type="NCBI Taxonomy" id="5886"/>
    <lineage>
        <taxon>Eukaryota</taxon>
        <taxon>Sar</taxon>
        <taxon>Alveolata</taxon>
        <taxon>Ciliophora</taxon>
        <taxon>Intramacronucleata</taxon>
        <taxon>Oligohymenophorea</taxon>
        <taxon>Peniculida</taxon>
        <taxon>Parameciidae</taxon>
        <taxon>Paramecium</taxon>
    </lineage>
</organism>
<evidence type="ECO:0000313" key="2">
    <source>
        <dbReference type="Proteomes" id="UP000688137"/>
    </source>
</evidence>
<protein>
    <submittedName>
        <fullName evidence="1">Uncharacterized protein</fullName>
    </submittedName>
</protein>
<dbReference type="OMA" id="SQPRQDN"/>
<proteinExistence type="predicted"/>
<accession>A0A8S1L766</accession>
<name>A0A8S1L766_PARPR</name>
<comment type="caution">
    <text evidence="1">The sequence shown here is derived from an EMBL/GenBank/DDBJ whole genome shotgun (WGS) entry which is preliminary data.</text>
</comment>
<dbReference type="EMBL" id="CAJJDM010000033">
    <property type="protein sequence ID" value="CAD8063269.1"/>
    <property type="molecule type" value="Genomic_DNA"/>
</dbReference>
<reference evidence="1" key="1">
    <citation type="submission" date="2021-01" db="EMBL/GenBank/DDBJ databases">
        <authorList>
            <consortium name="Genoscope - CEA"/>
            <person name="William W."/>
        </authorList>
    </citation>
    <scope>NUCLEOTIDE SEQUENCE</scope>
</reference>
<evidence type="ECO:0000313" key="1">
    <source>
        <dbReference type="EMBL" id="CAD8063269.1"/>
    </source>
</evidence>
<gene>
    <name evidence="1" type="ORF">PPRIM_AZ9-3.1.T0340235</name>
</gene>
<dbReference type="AlphaFoldDB" id="A0A8S1L766"/>
<sequence>MQEISNAIIEFFDLVIEKYIIHFANPKREWTYFKSLIQSSNIDLNRIQTYLKVLKNSTEKLNFTKPQELLKRDTFTKYVSPLREENYTSENKLNFRSDNGQINQYLSPRSDNGQLNQYLSQPRQDNIVNYQAFKNITQKIVNLMDSNNIQFAISQGRHLNFENRRTNLNYLTLLDKFPILEY</sequence>
<keyword evidence="2" id="KW-1185">Reference proteome</keyword>
<dbReference type="Proteomes" id="UP000688137">
    <property type="component" value="Unassembled WGS sequence"/>
</dbReference>